<evidence type="ECO:0000256" key="1">
    <source>
        <dbReference type="SAM" id="Phobius"/>
    </source>
</evidence>
<keyword evidence="1" id="KW-0472">Membrane</keyword>
<dbReference type="PANTHER" id="PTHR47027:SF20">
    <property type="entry name" value="REVERSE TRANSCRIPTASE-LIKE PROTEIN WITH RNA-DIRECTED DNA POLYMERASE DOMAIN"/>
    <property type="match status" value="1"/>
</dbReference>
<dbReference type="AlphaFoldDB" id="A0A6G0YDB0"/>
<organism evidence="3 4">
    <name type="scientific">Aphis craccivora</name>
    <name type="common">Cowpea aphid</name>
    <dbReference type="NCBI Taxonomy" id="307492"/>
    <lineage>
        <taxon>Eukaryota</taxon>
        <taxon>Metazoa</taxon>
        <taxon>Ecdysozoa</taxon>
        <taxon>Arthropoda</taxon>
        <taxon>Hexapoda</taxon>
        <taxon>Insecta</taxon>
        <taxon>Pterygota</taxon>
        <taxon>Neoptera</taxon>
        <taxon>Paraneoptera</taxon>
        <taxon>Hemiptera</taxon>
        <taxon>Sternorrhyncha</taxon>
        <taxon>Aphidomorpha</taxon>
        <taxon>Aphidoidea</taxon>
        <taxon>Aphididae</taxon>
        <taxon>Aphidini</taxon>
        <taxon>Aphis</taxon>
        <taxon>Aphis</taxon>
    </lineage>
</organism>
<dbReference type="InterPro" id="IPR043128">
    <property type="entry name" value="Rev_trsase/Diguanyl_cyclase"/>
</dbReference>
<dbReference type="Pfam" id="PF00078">
    <property type="entry name" value="RVT_1"/>
    <property type="match status" value="1"/>
</dbReference>
<dbReference type="EMBL" id="VUJU01004712">
    <property type="protein sequence ID" value="KAF0753494.1"/>
    <property type="molecule type" value="Genomic_DNA"/>
</dbReference>
<feature type="transmembrane region" description="Helical" evidence="1">
    <location>
        <begin position="478"/>
        <end position="497"/>
    </location>
</feature>
<sequence length="661" mass="77405">MTIMKIDILGLSKMRWPKAGDLWSAEYRLIHTGSVENNLVYIPTSNSIEREVEELYEGIEKAIEKIKRDEHFIIMGDWNTALHYSSGIRKPWAHNRQLWKRFKNQVKECRTYPGADIDIQENNTKDKQESVVFKQTKRKNNDMFKELKNNININERTNVNKRWAFIKSTVTEVTSKVLKGNKATLYERLEFTGQEIEREEVLESGLNNGVLREKFDKALRDLKGNKHKTKAELWKESGEKMWSKLFKLIKKIFKSGELPLDFLECKNITIPKKATANKCDQCQGNRRKIENDAYIRKGVRRYGCTFSPSIFHTYIQEEIDIIKEKILLGIQMNSRKIKMLRFADDIAVIAENEEELQRMLRCMEETLLNEQNMKINTKKTKVLVIFIDHQPHDYNLILNKLGLSSLVDRRKVANLKFLRLLLDGSIDSPFLLSMINFKVPYSSVHQIYPFFIPKCNTNYSENQPILRMMRIANSDLSFLYKLVLVTIVIVVIIFKMLDVDDSKRGRTEKNRSFQDVVLQKNTEITLGGYGNNKEVLERMREKPYGVVSIKGEMYRLDISNLYEICRKRENLQNLNFFICPKINPFHPRNTIPICEVQLLQDPINVLQKHFNNAEQEEVWYNGRSGFPKRIKYNNTNFTGIANNRTIPTNHMDKPGEQAVPL</sequence>
<evidence type="ECO:0000313" key="3">
    <source>
        <dbReference type="EMBL" id="KAF0753494.1"/>
    </source>
</evidence>
<dbReference type="SUPFAM" id="SSF56672">
    <property type="entry name" value="DNA/RNA polymerases"/>
    <property type="match status" value="1"/>
</dbReference>
<evidence type="ECO:0000259" key="2">
    <source>
        <dbReference type="Pfam" id="PF00078"/>
    </source>
</evidence>
<protein>
    <submittedName>
        <fullName evidence="3">Reverse transcriptase domain-containing protein</fullName>
    </submittedName>
</protein>
<dbReference type="InterPro" id="IPR043502">
    <property type="entry name" value="DNA/RNA_pol_sf"/>
</dbReference>
<dbReference type="Proteomes" id="UP000478052">
    <property type="component" value="Unassembled WGS sequence"/>
</dbReference>
<dbReference type="PANTHER" id="PTHR47027">
    <property type="entry name" value="REVERSE TRANSCRIPTASE DOMAIN-CONTAINING PROTEIN"/>
    <property type="match status" value="1"/>
</dbReference>
<reference evidence="3 4" key="1">
    <citation type="submission" date="2019-08" db="EMBL/GenBank/DDBJ databases">
        <title>Whole genome of Aphis craccivora.</title>
        <authorList>
            <person name="Voronova N.V."/>
            <person name="Shulinski R.S."/>
            <person name="Bandarenka Y.V."/>
            <person name="Zhorov D.G."/>
            <person name="Warner D."/>
        </authorList>
    </citation>
    <scope>NUCLEOTIDE SEQUENCE [LARGE SCALE GENOMIC DNA]</scope>
    <source>
        <strain evidence="3">180601</strain>
        <tissue evidence="3">Whole Body</tissue>
    </source>
</reference>
<feature type="domain" description="Reverse transcriptase" evidence="2">
    <location>
        <begin position="249"/>
        <end position="384"/>
    </location>
</feature>
<dbReference type="Gene3D" id="3.30.70.270">
    <property type="match status" value="1"/>
</dbReference>
<keyword evidence="3" id="KW-0695">RNA-directed DNA polymerase</keyword>
<keyword evidence="1" id="KW-0812">Transmembrane</keyword>
<name>A0A6G0YDB0_APHCR</name>
<proteinExistence type="predicted"/>
<keyword evidence="3" id="KW-0548">Nucleotidyltransferase</keyword>
<keyword evidence="4" id="KW-1185">Reference proteome</keyword>
<gene>
    <name evidence="3" type="ORF">FWK35_00009720</name>
</gene>
<keyword evidence="1" id="KW-1133">Transmembrane helix</keyword>
<comment type="caution">
    <text evidence="3">The sequence shown here is derived from an EMBL/GenBank/DDBJ whole genome shotgun (WGS) entry which is preliminary data.</text>
</comment>
<evidence type="ECO:0000313" key="4">
    <source>
        <dbReference type="Proteomes" id="UP000478052"/>
    </source>
</evidence>
<dbReference type="InterPro" id="IPR000477">
    <property type="entry name" value="RT_dom"/>
</dbReference>
<keyword evidence="3" id="KW-0808">Transferase</keyword>
<accession>A0A6G0YDB0</accession>
<dbReference type="GO" id="GO:0003964">
    <property type="term" value="F:RNA-directed DNA polymerase activity"/>
    <property type="evidence" value="ECO:0007669"/>
    <property type="project" value="UniProtKB-KW"/>
</dbReference>